<accession>A0ABT0GEV3</accession>
<evidence type="ECO:0000313" key="4">
    <source>
        <dbReference type="EMBL" id="MCK7593077.1"/>
    </source>
</evidence>
<dbReference type="Proteomes" id="UP001431449">
    <property type="component" value="Unassembled WGS sequence"/>
</dbReference>
<name>A0ABT0GEV3_9GAMM</name>
<evidence type="ECO:0000256" key="1">
    <source>
        <dbReference type="ARBA" id="ARBA00009013"/>
    </source>
</evidence>
<dbReference type="InterPro" id="IPR036513">
    <property type="entry name" value="STAS_dom_sf"/>
</dbReference>
<proteinExistence type="inferred from homology"/>
<dbReference type="Gene3D" id="3.30.750.24">
    <property type="entry name" value="STAS domain"/>
    <property type="match status" value="1"/>
</dbReference>
<comment type="similarity">
    <text evidence="1 2">Belongs to the anti-sigma-factor antagonist family.</text>
</comment>
<reference evidence="4" key="1">
    <citation type="submission" date="2022-04" db="EMBL/GenBank/DDBJ databases">
        <title>Lysobacter sp. CAU 1642 isolated from sea sand.</title>
        <authorList>
            <person name="Kim W."/>
        </authorList>
    </citation>
    <scope>NUCLEOTIDE SEQUENCE</scope>
    <source>
        <strain evidence="4">CAU 1642</strain>
    </source>
</reference>
<dbReference type="PANTHER" id="PTHR33495">
    <property type="entry name" value="ANTI-SIGMA FACTOR ANTAGONIST TM_1081-RELATED-RELATED"/>
    <property type="match status" value="1"/>
</dbReference>
<evidence type="ECO:0000259" key="3">
    <source>
        <dbReference type="PROSITE" id="PS50801"/>
    </source>
</evidence>
<dbReference type="NCBIfam" id="TIGR00377">
    <property type="entry name" value="ant_ant_sig"/>
    <property type="match status" value="1"/>
</dbReference>
<feature type="domain" description="STAS" evidence="3">
    <location>
        <begin position="2"/>
        <end position="110"/>
    </location>
</feature>
<dbReference type="EMBL" id="JALNMH010000003">
    <property type="protein sequence ID" value="MCK7593077.1"/>
    <property type="molecule type" value="Genomic_DNA"/>
</dbReference>
<dbReference type="PROSITE" id="PS50801">
    <property type="entry name" value="STAS"/>
    <property type="match status" value="1"/>
</dbReference>
<dbReference type="SUPFAM" id="SSF52091">
    <property type="entry name" value="SpoIIaa-like"/>
    <property type="match status" value="1"/>
</dbReference>
<dbReference type="InterPro" id="IPR002645">
    <property type="entry name" value="STAS_dom"/>
</dbReference>
<protein>
    <recommendedName>
        <fullName evidence="2">Anti-sigma factor antagonist</fullName>
    </recommendedName>
</protein>
<evidence type="ECO:0000313" key="5">
    <source>
        <dbReference type="Proteomes" id="UP001431449"/>
    </source>
</evidence>
<dbReference type="RefSeq" id="WP_248206088.1">
    <property type="nucleotide sequence ID" value="NZ_JALNMH010000003.1"/>
</dbReference>
<keyword evidence="5" id="KW-1185">Reference proteome</keyword>
<dbReference type="CDD" id="cd07043">
    <property type="entry name" value="STAS_anti-anti-sigma_factors"/>
    <property type="match status" value="1"/>
</dbReference>
<dbReference type="InterPro" id="IPR003658">
    <property type="entry name" value="Anti-sigma_ant"/>
</dbReference>
<sequence>MLNVSESTEGDIVVISLEGRLDTATSADFDFALEPHTSQDTRLLVDCGGVQYVSSAGLRVFLMAAKKLQKTGGKLVLCNMSPSVREVFDIAGFSKILHIESDREAGLKALAG</sequence>
<organism evidence="4 5">
    <name type="scientific">Pseudomarimonas salicorniae</name>
    <dbReference type="NCBI Taxonomy" id="2933270"/>
    <lineage>
        <taxon>Bacteria</taxon>
        <taxon>Pseudomonadati</taxon>
        <taxon>Pseudomonadota</taxon>
        <taxon>Gammaproteobacteria</taxon>
        <taxon>Lysobacterales</taxon>
        <taxon>Lysobacteraceae</taxon>
        <taxon>Pseudomarimonas</taxon>
    </lineage>
</organism>
<gene>
    <name evidence="4" type="ORF">M0G41_05255</name>
</gene>
<evidence type="ECO:0000256" key="2">
    <source>
        <dbReference type="RuleBase" id="RU003749"/>
    </source>
</evidence>
<comment type="caution">
    <text evidence="4">The sequence shown here is derived from an EMBL/GenBank/DDBJ whole genome shotgun (WGS) entry which is preliminary data.</text>
</comment>
<dbReference type="Pfam" id="PF01740">
    <property type="entry name" value="STAS"/>
    <property type="match status" value="1"/>
</dbReference>